<sequence length="96" mass="10374">MAVLLMIITILAVLLLVFVLVKYLNAIIDTLTSIGGNGKSYLAKLRLGLRAIETETGHLPTQVTQLNETLTNIANGLTVVDNELEQSINGALKQDQ</sequence>
<dbReference type="Proteomes" id="UP001595953">
    <property type="component" value="Unassembled WGS sequence"/>
</dbReference>
<dbReference type="RefSeq" id="WP_387964001.1">
    <property type="nucleotide sequence ID" value="NZ_JBHSGP010000014.1"/>
</dbReference>
<accession>A0ABV9N6S2</accession>
<comment type="caution">
    <text evidence="1">The sequence shown here is derived from an EMBL/GenBank/DDBJ whole genome shotgun (WGS) entry which is preliminary data.</text>
</comment>
<reference evidence="2" key="1">
    <citation type="journal article" date="2019" name="Int. J. Syst. Evol. Microbiol.">
        <title>The Global Catalogue of Microorganisms (GCM) 10K type strain sequencing project: providing services to taxonomists for standard genome sequencing and annotation.</title>
        <authorList>
            <consortium name="The Broad Institute Genomics Platform"/>
            <consortium name="The Broad Institute Genome Sequencing Center for Infectious Disease"/>
            <person name="Wu L."/>
            <person name="Ma J."/>
        </authorList>
    </citation>
    <scope>NUCLEOTIDE SEQUENCE [LARGE SCALE GENOMIC DNA]</scope>
    <source>
        <strain evidence="2">CCUG 63682</strain>
    </source>
</reference>
<keyword evidence="2" id="KW-1185">Reference proteome</keyword>
<proteinExistence type="predicted"/>
<evidence type="ECO:0000313" key="1">
    <source>
        <dbReference type="EMBL" id="MFC4723004.1"/>
    </source>
</evidence>
<evidence type="ECO:0000313" key="2">
    <source>
        <dbReference type="Proteomes" id="UP001595953"/>
    </source>
</evidence>
<organism evidence="1 2">
    <name type="scientific">Geojedonia litorea</name>
    <dbReference type="NCBI Taxonomy" id="1268269"/>
    <lineage>
        <taxon>Bacteria</taxon>
        <taxon>Pseudomonadati</taxon>
        <taxon>Bacteroidota</taxon>
        <taxon>Flavobacteriia</taxon>
        <taxon>Flavobacteriales</taxon>
        <taxon>Flavobacteriaceae</taxon>
        <taxon>Geojedonia</taxon>
    </lineage>
</organism>
<name>A0ABV9N6S2_9FLAO</name>
<gene>
    <name evidence="1" type="ORF">ACFO5O_11780</name>
</gene>
<dbReference type="EMBL" id="JBHSGP010000014">
    <property type="protein sequence ID" value="MFC4723004.1"/>
    <property type="molecule type" value="Genomic_DNA"/>
</dbReference>
<protein>
    <submittedName>
        <fullName evidence="1">Uncharacterized protein</fullName>
    </submittedName>
</protein>